<dbReference type="RefSeq" id="WP_181051083.1">
    <property type="nucleotide sequence ID" value="NZ_JACDXJ010000001.1"/>
</dbReference>
<dbReference type="Gene3D" id="3.40.190.10">
    <property type="entry name" value="Periplasmic binding protein-like II"/>
    <property type="match status" value="1"/>
</dbReference>
<protein>
    <submittedName>
        <fullName evidence="3">Tripartite tricarboxylate transporter substrate binding protein</fullName>
    </submittedName>
</protein>
<comment type="similarity">
    <text evidence="1">Belongs to the UPF0065 (bug) family.</text>
</comment>
<dbReference type="Proteomes" id="UP000572984">
    <property type="component" value="Unassembled WGS sequence"/>
</dbReference>
<dbReference type="SUPFAM" id="SSF53850">
    <property type="entry name" value="Periplasmic binding protein-like II"/>
    <property type="match status" value="1"/>
</dbReference>
<feature type="signal peptide" evidence="2">
    <location>
        <begin position="1"/>
        <end position="22"/>
    </location>
</feature>
<dbReference type="InterPro" id="IPR042100">
    <property type="entry name" value="Bug_dom1"/>
</dbReference>
<evidence type="ECO:0000313" key="3">
    <source>
        <dbReference type="EMBL" id="MBA1155444.1"/>
    </source>
</evidence>
<dbReference type="EMBL" id="JACDXJ010000001">
    <property type="protein sequence ID" value="MBA1155444.1"/>
    <property type="molecule type" value="Genomic_DNA"/>
</dbReference>
<organism evidence="3 4">
    <name type="scientific">Microvirga mediterraneensis</name>
    <dbReference type="NCBI Taxonomy" id="2754695"/>
    <lineage>
        <taxon>Bacteria</taxon>
        <taxon>Pseudomonadati</taxon>
        <taxon>Pseudomonadota</taxon>
        <taxon>Alphaproteobacteria</taxon>
        <taxon>Hyphomicrobiales</taxon>
        <taxon>Methylobacteriaceae</taxon>
        <taxon>Microvirga</taxon>
    </lineage>
</organism>
<gene>
    <name evidence="3" type="ORF">H0S73_04760</name>
</gene>
<name>A0A838BIP2_9HYPH</name>
<accession>A0A838BIP2</accession>
<comment type="caution">
    <text evidence="3">The sequence shown here is derived from an EMBL/GenBank/DDBJ whole genome shotgun (WGS) entry which is preliminary data.</text>
</comment>
<sequence length="326" mass="34474">MKTWLAAIGLSLLGAGAGFASAQAQGSDWPQKQVTIVVPFGPGGTTDLFARLVAEQLHAKYGKPFIIENRPGAGGNIGTTAVAKAAPDGHTLLVGTVSTHAINPFLYKNLPHDAEKDFVPITGLAKLPNLLVVSPKIPVKTFTEFVDYAKQNPGKLNYGSSGAGTSQHLAAELFQLKTGAKMTHVPFRSSQDIVNGLIGGHIDLAFDNMTIAWPQAQGGTVRALAVTSPDRSQQAPEIPTVAETLTGFDATSWNGLWAPAGTPQAIVDTIAADVKTILEKPEIQKKAAEMASVTAAMTPKQFAEYIQSERQKWSEVVKTVGIQIGQ</sequence>
<reference evidence="3 4" key="1">
    <citation type="submission" date="2020-07" db="EMBL/GenBank/DDBJ databases">
        <title>Draft genome and description of Microvirga mediterraneensis Marseille-Q2068 sp. nov.</title>
        <authorList>
            <person name="Boxberger M."/>
        </authorList>
    </citation>
    <scope>NUCLEOTIDE SEQUENCE [LARGE SCALE GENOMIC DNA]</scope>
    <source>
        <strain evidence="3 4">Marseille-Q2068</strain>
    </source>
</reference>
<dbReference type="PANTHER" id="PTHR42928:SF5">
    <property type="entry name" value="BLR1237 PROTEIN"/>
    <property type="match status" value="1"/>
</dbReference>
<feature type="chain" id="PRO_5032320842" evidence="2">
    <location>
        <begin position="23"/>
        <end position="326"/>
    </location>
</feature>
<keyword evidence="2" id="KW-0732">Signal</keyword>
<dbReference type="CDD" id="cd07012">
    <property type="entry name" value="PBP2_Bug_TTT"/>
    <property type="match status" value="1"/>
</dbReference>
<dbReference type="Pfam" id="PF03401">
    <property type="entry name" value="TctC"/>
    <property type="match status" value="1"/>
</dbReference>
<dbReference type="PIRSF" id="PIRSF017082">
    <property type="entry name" value="YflP"/>
    <property type="match status" value="1"/>
</dbReference>
<evidence type="ECO:0000313" key="4">
    <source>
        <dbReference type="Proteomes" id="UP000572984"/>
    </source>
</evidence>
<dbReference type="PANTHER" id="PTHR42928">
    <property type="entry name" value="TRICARBOXYLATE-BINDING PROTEIN"/>
    <property type="match status" value="1"/>
</dbReference>
<dbReference type="InterPro" id="IPR005064">
    <property type="entry name" value="BUG"/>
</dbReference>
<dbReference type="Gene3D" id="3.40.190.150">
    <property type="entry name" value="Bordetella uptake gene, domain 1"/>
    <property type="match status" value="1"/>
</dbReference>
<keyword evidence="4" id="KW-1185">Reference proteome</keyword>
<dbReference type="AlphaFoldDB" id="A0A838BIP2"/>
<evidence type="ECO:0000256" key="2">
    <source>
        <dbReference type="SAM" id="SignalP"/>
    </source>
</evidence>
<evidence type="ECO:0000256" key="1">
    <source>
        <dbReference type="ARBA" id="ARBA00006987"/>
    </source>
</evidence>
<proteinExistence type="inferred from homology"/>